<name>A0A1W1XLI9_9NEIS</name>
<dbReference type="PANTHER" id="PTHR34698:SF2">
    <property type="entry name" value="5-OXOPROLINASE SUBUNIT B"/>
    <property type="match status" value="1"/>
</dbReference>
<sequence length="215" mass="22869">MTDEELHPGIQLLGEAALVFSVAPGLQAQQRLWAACRWLQQRHADVEWVLGMGNLTARFDPLVIKATRLERALETAWAASADAVPAPGKQVEIPVRYTGADLAHVAEHAGLTVAEVIALHTSPDYTVFCLGFLPGFAYLGGLDERIACPRRAEPRLKVPAGAIGIAGSQTGIYPLASPGGWQLIGRTSLSLFDAAAATPALLAPGDTVRFVEVTR</sequence>
<evidence type="ECO:0000256" key="3">
    <source>
        <dbReference type="ARBA" id="ARBA00022840"/>
    </source>
</evidence>
<keyword evidence="3" id="KW-0067">ATP-binding</keyword>
<dbReference type="InterPro" id="IPR003833">
    <property type="entry name" value="CT_C_D"/>
</dbReference>
<evidence type="ECO:0000313" key="6">
    <source>
        <dbReference type="Proteomes" id="UP000192761"/>
    </source>
</evidence>
<dbReference type="EMBL" id="FWXD01000009">
    <property type="protein sequence ID" value="SMC24411.1"/>
    <property type="molecule type" value="Genomic_DNA"/>
</dbReference>
<dbReference type="SMART" id="SM00796">
    <property type="entry name" value="AHS1"/>
    <property type="match status" value="1"/>
</dbReference>
<evidence type="ECO:0000313" key="5">
    <source>
        <dbReference type="EMBL" id="SMC24411.1"/>
    </source>
</evidence>
<gene>
    <name evidence="5" type="ORF">SAMN02745857_01898</name>
</gene>
<dbReference type="AlphaFoldDB" id="A0A1W1XLI9"/>
<protein>
    <submittedName>
        <fullName evidence="5">Sensor histidine kinase inhibitor, KipI family</fullName>
    </submittedName>
</protein>
<dbReference type="InterPro" id="IPR029000">
    <property type="entry name" value="Cyclophilin-like_dom_sf"/>
</dbReference>
<dbReference type="PANTHER" id="PTHR34698">
    <property type="entry name" value="5-OXOPROLINASE SUBUNIT B"/>
    <property type="match status" value="1"/>
</dbReference>
<evidence type="ECO:0000256" key="2">
    <source>
        <dbReference type="ARBA" id="ARBA00022801"/>
    </source>
</evidence>
<proteinExistence type="predicted"/>
<dbReference type="SUPFAM" id="SSF160467">
    <property type="entry name" value="PH0987 N-terminal domain-like"/>
    <property type="match status" value="1"/>
</dbReference>
<dbReference type="Gene3D" id="2.40.100.10">
    <property type="entry name" value="Cyclophilin-like"/>
    <property type="match status" value="1"/>
</dbReference>
<dbReference type="SUPFAM" id="SSF50891">
    <property type="entry name" value="Cyclophilin-like"/>
    <property type="match status" value="1"/>
</dbReference>
<evidence type="ECO:0000259" key="4">
    <source>
        <dbReference type="SMART" id="SM00796"/>
    </source>
</evidence>
<dbReference type="GO" id="GO:0016787">
    <property type="term" value="F:hydrolase activity"/>
    <property type="evidence" value="ECO:0007669"/>
    <property type="project" value="UniProtKB-KW"/>
</dbReference>
<keyword evidence="2" id="KW-0378">Hydrolase</keyword>
<dbReference type="STRING" id="1121001.SAMN02745857_01898"/>
<dbReference type="Pfam" id="PF02682">
    <property type="entry name" value="CT_C_D"/>
    <property type="match status" value="1"/>
</dbReference>
<dbReference type="InterPro" id="IPR010016">
    <property type="entry name" value="PxpB"/>
</dbReference>
<dbReference type="NCBIfam" id="TIGR00370">
    <property type="entry name" value="5-oxoprolinase subunit PxpB"/>
    <property type="match status" value="1"/>
</dbReference>
<keyword evidence="6" id="KW-1185">Reference proteome</keyword>
<dbReference type="RefSeq" id="WP_084090548.1">
    <property type="nucleotide sequence ID" value="NZ_FWXD01000009.1"/>
</dbReference>
<reference evidence="5 6" key="1">
    <citation type="submission" date="2017-04" db="EMBL/GenBank/DDBJ databases">
        <authorList>
            <person name="Afonso C.L."/>
            <person name="Miller P.J."/>
            <person name="Scott M.A."/>
            <person name="Spackman E."/>
            <person name="Goraichik I."/>
            <person name="Dimitrov K.M."/>
            <person name="Suarez D.L."/>
            <person name="Swayne D.E."/>
        </authorList>
    </citation>
    <scope>NUCLEOTIDE SEQUENCE [LARGE SCALE GENOMIC DNA]</scope>
    <source>
        <strain evidence="5 6">DSM 23236</strain>
    </source>
</reference>
<accession>A0A1W1XLI9</accession>
<feature type="domain" description="Carboxyltransferase" evidence="4">
    <location>
        <begin position="8"/>
        <end position="202"/>
    </location>
</feature>
<evidence type="ECO:0000256" key="1">
    <source>
        <dbReference type="ARBA" id="ARBA00022741"/>
    </source>
</evidence>
<organism evidence="5 6">
    <name type="scientific">Andreprevotia lacus DSM 23236</name>
    <dbReference type="NCBI Taxonomy" id="1121001"/>
    <lineage>
        <taxon>Bacteria</taxon>
        <taxon>Pseudomonadati</taxon>
        <taxon>Pseudomonadota</taxon>
        <taxon>Betaproteobacteria</taxon>
        <taxon>Neisseriales</taxon>
        <taxon>Chitinibacteraceae</taxon>
        <taxon>Andreprevotia</taxon>
    </lineage>
</organism>
<keyword evidence="1" id="KW-0547">Nucleotide-binding</keyword>
<dbReference type="GO" id="GO:0005524">
    <property type="term" value="F:ATP binding"/>
    <property type="evidence" value="ECO:0007669"/>
    <property type="project" value="UniProtKB-KW"/>
</dbReference>
<dbReference type="Proteomes" id="UP000192761">
    <property type="component" value="Unassembled WGS sequence"/>
</dbReference>
<dbReference type="OrthoDB" id="9778567at2"/>